<dbReference type="EMBL" id="MU117991">
    <property type="protein sequence ID" value="KAF9649955.1"/>
    <property type="molecule type" value="Genomic_DNA"/>
</dbReference>
<evidence type="ECO:0000313" key="2">
    <source>
        <dbReference type="Proteomes" id="UP000886501"/>
    </source>
</evidence>
<accession>A0ACB6ZJG4</accession>
<reference evidence="1" key="1">
    <citation type="submission" date="2019-10" db="EMBL/GenBank/DDBJ databases">
        <authorList>
            <consortium name="DOE Joint Genome Institute"/>
            <person name="Kuo A."/>
            <person name="Miyauchi S."/>
            <person name="Kiss E."/>
            <person name="Drula E."/>
            <person name="Kohler A."/>
            <person name="Sanchez-Garcia M."/>
            <person name="Andreopoulos B."/>
            <person name="Barry K.W."/>
            <person name="Bonito G."/>
            <person name="Buee M."/>
            <person name="Carver A."/>
            <person name="Chen C."/>
            <person name="Cichocki N."/>
            <person name="Clum A."/>
            <person name="Culley D."/>
            <person name="Crous P.W."/>
            <person name="Fauchery L."/>
            <person name="Girlanda M."/>
            <person name="Hayes R."/>
            <person name="Keri Z."/>
            <person name="Labutti K."/>
            <person name="Lipzen A."/>
            <person name="Lombard V."/>
            <person name="Magnuson J."/>
            <person name="Maillard F."/>
            <person name="Morin E."/>
            <person name="Murat C."/>
            <person name="Nolan M."/>
            <person name="Ohm R."/>
            <person name="Pangilinan J."/>
            <person name="Pereira M."/>
            <person name="Perotto S."/>
            <person name="Peter M."/>
            <person name="Riley R."/>
            <person name="Sitrit Y."/>
            <person name="Stielow B."/>
            <person name="Szollosi G."/>
            <person name="Zifcakova L."/>
            <person name="Stursova M."/>
            <person name="Spatafora J.W."/>
            <person name="Tedersoo L."/>
            <person name="Vaario L.-M."/>
            <person name="Yamada A."/>
            <person name="Yan M."/>
            <person name="Wang P."/>
            <person name="Xu J."/>
            <person name="Bruns T."/>
            <person name="Baldrian P."/>
            <person name="Vilgalys R."/>
            <person name="Henrissat B."/>
            <person name="Grigoriev I.V."/>
            <person name="Hibbett D."/>
            <person name="Nagy L.G."/>
            <person name="Martin F.M."/>
        </authorList>
    </citation>
    <scope>NUCLEOTIDE SEQUENCE</scope>
    <source>
        <strain evidence="1">P2</strain>
    </source>
</reference>
<dbReference type="Proteomes" id="UP000886501">
    <property type="component" value="Unassembled WGS sequence"/>
</dbReference>
<proteinExistence type="predicted"/>
<keyword evidence="2" id="KW-1185">Reference proteome</keyword>
<gene>
    <name evidence="1" type="ORF">BDM02DRAFT_1704532</name>
</gene>
<reference evidence="1" key="2">
    <citation type="journal article" date="2020" name="Nat. Commun.">
        <title>Large-scale genome sequencing of mycorrhizal fungi provides insights into the early evolution of symbiotic traits.</title>
        <authorList>
            <person name="Miyauchi S."/>
            <person name="Kiss E."/>
            <person name="Kuo A."/>
            <person name="Drula E."/>
            <person name="Kohler A."/>
            <person name="Sanchez-Garcia M."/>
            <person name="Morin E."/>
            <person name="Andreopoulos B."/>
            <person name="Barry K.W."/>
            <person name="Bonito G."/>
            <person name="Buee M."/>
            <person name="Carver A."/>
            <person name="Chen C."/>
            <person name="Cichocki N."/>
            <person name="Clum A."/>
            <person name="Culley D."/>
            <person name="Crous P.W."/>
            <person name="Fauchery L."/>
            <person name="Girlanda M."/>
            <person name="Hayes R.D."/>
            <person name="Keri Z."/>
            <person name="LaButti K."/>
            <person name="Lipzen A."/>
            <person name="Lombard V."/>
            <person name="Magnuson J."/>
            <person name="Maillard F."/>
            <person name="Murat C."/>
            <person name="Nolan M."/>
            <person name="Ohm R.A."/>
            <person name="Pangilinan J."/>
            <person name="Pereira M.F."/>
            <person name="Perotto S."/>
            <person name="Peter M."/>
            <person name="Pfister S."/>
            <person name="Riley R."/>
            <person name="Sitrit Y."/>
            <person name="Stielow J.B."/>
            <person name="Szollosi G."/>
            <person name="Zifcakova L."/>
            <person name="Stursova M."/>
            <person name="Spatafora J.W."/>
            <person name="Tedersoo L."/>
            <person name="Vaario L.M."/>
            <person name="Yamada A."/>
            <person name="Yan M."/>
            <person name="Wang P."/>
            <person name="Xu J."/>
            <person name="Bruns T."/>
            <person name="Baldrian P."/>
            <person name="Vilgalys R."/>
            <person name="Dunand C."/>
            <person name="Henrissat B."/>
            <person name="Grigoriev I.V."/>
            <person name="Hibbett D."/>
            <person name="Nagy L.G."/>
            <person name="Martin F.M."/>
        </authorList>
    </citation>
    <scope>NUCLEOTIDE SEQUENCE</scope>
    <source>
        <strain evidence="1">P2</strain>
    </source>
</reference>
<name>A0ACB6ZJG4_THEGA</name>
<protein>
    <submittedName>
        <fullName evidence="1">Uncharacterized protein</fullName>
    </submittedName>
</protein>
<sequence>MSARPAPAPWNRPSLPTVNLLPSATRYVDIRNTDVTYPRLSPVRCCIDGIRSRNRRPEDSYIAVAPPPAYGNTRVGT</sequence>
<comment type="caution">
    <text evidence="1">The sequence shown here is derived from an EMBL/GenBank/DDBJ whole genome shotgun (WGS) entry which is preliminary data.</text>
</comment>
<organism evidence="1 2">
    <name type="scientific">Thelephora ganbajun</name>
    <name type="common">Ganba fungus</name>
    <dbReference type="NCBI Taxonomy" id="370292"/>
    <lineage>
        <taxon>Eukaryota</taxon>
        <taxon>Fungi</taxon>
        <taxon>Dikarya</taxon>
        <taxon>Basidiomycota</taxon>
        <taxon>Agaricomycotina</taxon>
        <taxon>Agaricomycetes</taxon>
        <taxon>Thelephorales</taxon>
        <taxon>Thelephoraceae</taxon>
        <taxon>Thelephora</taxon>
    </lineage>
</organism>
<evidence type="ECO:0000313" key="1">
    <source>
        <dbReference type="EMBL" id="KAF9649955.1"/>
    </source>
</evidence>